<keyword evidence="1" id="KW-1133">Transmembrane helix</keyword>
<keyword evidence="1" id="KW-0472">Membrane</keyword>
<keyword evidence="1" id="KW-0812">Transmembrane</keyword>
<accession>A0ABW4D219</accession>
<organism evidence="2 3">
    <name type="scientific">Levilactobacillus lanxiensis</name>
    <dbReference type="NCBI Taxonomy" id="2799568"/>
    <lineage>
        <taxon>Bacteria</taxon>
        <taxon>Bacillati</taxon>
        <taxon>Bacillota</taxon>
        <taxon>Bacilli</taxon>
        <taxon>Lactobacillales</taxon>
        <taxon>Lactobacillaceae</taxon>
        <taxon>Levilactobacillus</taxon>
    </lineage>
</organism>
<dbReference type="Proteomes" id="UP001597189">
    <property type="component" value="Unassembled WGS sequence"/>
</dbReference>
<evidence type="ECO:0000256" key="1">
    <source>
        <dbReference type="SAM" id="Phobius"/>
    </source>
</evidence>
<sequence>MKLLETRHVKVSLRRTTHQEMREEIFALIIVFAIVWLWSVWS</sequence>
<proteinExistence type="predicted"/>
<feature type="transmembrane region" description="Helical" evidence="1">
    <location>
        <begin position="21"/>
        <end position="41"/>
    </location>
</feature>
<name>A0ABW4D219_9LACO</name>
<reference evidence="3" key="1">
    <citation type="journal article" date="2019" name="Int. J. Syst. Evol. Microbiol.">
        <title>The Global Catalogue of Microorganisms (GCM) 10K type strain sequencing project: providing services to taxonomists for standard genome sequencing and annotation.</title>
        <authorList>
            <consortium name="The Broad Institute Genomics Platform"/>
            <consortium name="The Broad Institute Genome Sequencing Center for Infectious Disease"/>
            <person name="Wu L."/>
            <person name="Ma J."/>
        </authorList>
    </citation>
    <scope>NUCLEOTIDE SEQUENCE [LARGE SCALE GENOMIC DNA]</scope>
    <source>
        <strain evidence="3">CCM 8979</strain>
    </source>
</reference>
<gene>
    <name evidence="2" type="ORF">ACFQ44_04660</name>
</gene>
<evidence type="ECO:0000313" key="3">
    <source>
        <dbReference type="Proteomes" id="UP001597189"/>
    </source>
</evidence>
<dbReference type="RefSeq" id="WP_268890133.1">
    <property type="nucleotide sequence ID" value="NZ_BOLN01000003.1"/>
</dbReference>
<dbReference type="EMBL" id="JBHTOD010000003">
    <property type="protein sequence ID" value="MFD1454979.1"/>
    <property type="molecule type" value="Genomic_DNA"/>
</dbReference>
<protein>
    <submittedName>
        <fullName evidence="2">Uncharacterized protein</fullName>
    </submittedName>
</protein>
<evidence type="ECO:0000313" key="2">
    <source>
        <dbReference type="EMBL" id="MFD1454979.1"/>
    </source>
</evidence>
<comment type="caution">
    <text evidence="2">The sequence shown here is derived from an EMBL/GenBank/DDBJ whole genome shotgun (WGS) entry which is preliminary data.</text>
</comment>
<keyword evidence="3" id="KW-1185">Reference proteome</keyword>